<dbReference type="EMBL" id="CP002582">
    <property type="protein sequence ID" value="ADZ84648.1"/>
    <property type="molecule type" value="Genomic_DNA"/>
</dbReference>
<keyword evidence="2 6" id="KW-0862">Zinc</keyword>
<reference evidence="7 8" key="1">
    <citation type="journal article" date="2011" name="J. Bacteriol.">
        <title>Complete genome sequence of the cellulose-degrading bacterium Cellulosilyticum lentocellum.</title>
        <authorList>
            <consortium name="US DOE Joint Genome Institute"/>
            <person name="Miller D.A."/>
            <person name="Suen G."/>
            <person name="Bruce D."/>
            <person name="Copeland A."/>
            <person name="Cheng J.F."/>
            <person name="Detter C."/>
            <person name="Goodwin L.A."/>
            <person name="Han C.S."/>
            <person name="Hauser L.J."/>
            <person name="Land M.L."/>
            <person name="Lapidus A."/>
            <person name="Lucas S."/>
            <person name="Meincke L."/>
            <person name="Pitluck S."/>
            <person name="Tapia R."/>
            <person name="Teshima H."/>
            <person name="Woyke T."/>
            <person name="Fox B.G."/>
            <person name="Angert E.R."/>
            <person name="Currie C.R."/>
        </authorList>
    </citation>
    <scope>NUCLEOTIDE SEQUENCE [LARGE SCALE GENOMIC DNA]</scope>
    <source>
        <strain evidence="8">ATCC 49066 / DSM 5427 / NCIMB 11756 / RHM5</strain>
    </source>
</reference>
<dbReference type="Pfam" id="PF01430">
    <property type="entry name" value="HSP33"/>
    <property type="match status" value="1"/>
</dbReference>
<dbReference type="STRING" id="642492.Clole_2951"/>
<evidence type="ECO:0000256" key="1">
    <source>
        <dbReference type="ARBA" id="ARBA00022490"/>
    </source>
</evidence>
<keyword evidence="5 6" id="KW-0676">Redox-active center</keyword>
<evidence type="ECO:0000256" key="3">
    <source>
        <dbReference type="ARBA" id="ARBA00023157"/>
    </source>
</evidence>
<dbReference type="Gene3D" id="3.55.30.10">
    <property type="entry name" value="Hsp33 domain"/>
    <property type="match status" value="1"/>
</dbReference>
<protein>
    <recommendedName>
        <fullName evidence="6">33 kDa chaperonin</fullName>
    </recommendedName>
    <alternativeName>
        <fullName evidence="6">Heat shock protein 33 homolog</fullName>
        <shortName evidence="6">HSP33</shortName>
    </alternativeName>
</protein>
<dbReference type="PANTHER" id="PTHR30111">
    <property type="entry name" value="33 KDA CHAPERONIN"/>
    <property type="match status" value="1"/>
</dbReference>
<dbReference type="AlphaFoldDB" id="F2JLX2"/>
<name>F2JLX2_CELLD</name>
<dbReference type="GO" id="GO:0051082">
    <property type="term" value="F:unfolded protein binding"/>
    <property type="evidence" value="ECO:0007669"/>
    <property type="project" value="UniProtKB-UniRule"/>
</dbReference>
<dbReference type="SUPFAM" id="SSF64397">
    <property type="entry name" value="Hsp33 domain"/>
    <property type="match status" value="1"/>
</dbReference>
<keyword evidence="3 6" id="KW-1015">Disulfide bond</keyword>
<dbReference type="GO" id="GO:0005737">
    <property type="term" value="C:cytoplasm"/>
    <property type="evidence" value="ECO:0007669"/>
    <property type="project" value="UniProtKB-SubCell"/>
</dbReference>
<evidence type="ECO:0000313" key="8">
    <source>
        <dbReference type="Proteomes" id="UP000008467"/>
    </source>
</evidence>
<dbReference type="Gene3D" id="3.90.1280.10">
    <property type="entry name" value="HSP33 redox switch-like"/>
    <property type="match status" value="1"/>
</dbReference>
<comment type="PTM">
    <text evidence="6">Under oxidizing conditions two disulfide bonds are formed involving the reactive cysteines. Under reducing conditions zinc is bound to the reactive cysteines and the protein is inactive.</text>
</comment>
<dbReference type="RefSeq" id="WP_013657928.1">
    <property type="nucleotide sequence ID" value="NC_015275.1"/>
</dbReference>
<dbReference type="GO" id="GO:0044183">
    <property type="term" value="F:protein folding chaperone"/>
    <property type="evidence" value="ECO:0007669"/>
    <property type="project" value="TreeGrafter"/>
</dbReference>
<evidence type="ECO:0000256" key="2">
    <source>
        <dbReference type="ARBA" id="ARBA00022833"/>
    </source>
</evidence>
<dbReference type="InterPro" id="IPR016154">
    <property type="entry name" value="Heat_shock_Hsp33_C"/>
</dbReference>
<dbReference type="SUPFAM" id="SSF118352">
    <property type="entry name" value="HSP33 redox switch-like"/>
    <property type="match status" value="1"/>
</dbReference>
<dbReference type="KEGG" id="cle:Clole_2951"/>
<sequence>MKTKDYMIRGIDKERNFRFFGTNTKELVNTACINHGLTPVAAAALGRTLTGVAMMGSMLKRDEDRVSIIIKGDGPLGGIIAESNGAGDVKGYVYNPHVDLPLNEFGKLDVAGAVGNANMTVMKDLGLKEPYSGQVPMLSGEIAEDISFYFAVSEQTNSVVMLGVLVDVDYSIRQAGGIIIQVLPDADDDAITQLEKKIKGFKSLTACLEKGQSIEYVLENLLGEIEIMDTTEVRFNCDCSKERMERALISVGKKDLEEIAKEDEKAELVCPFCSNKYQFTKEELEELIEQI</sequence>
<keyword evidence="4 6" id="KW-0143">Chaperone</keyword>
<comment type="function">
    <text evidence="6">Redox regulated molecular chaperone. Protects both thermally unfolding and oxidatively damaged proteins from irreversible aggregation. Plays an important role in the bacterial defense system toward oxidative stress.</text>
</comment>
<keyword evidence="8" id="KW-1185">Reference proteome</keyword>
<dbReference type="Proteomes" id="UP000008467">
    <property type="component" value="Chromosome"/>
</dbReference>
<gene>
    <name evidence="6" type="primary">hslO</name>
    <name evidence="7" type="ordered locus">Clole_2951</name>
</gene>
<dbReference type="HAMAP" id="MF_00117">
    <property type="entry name" value="HslO"/>
    <property type="match status" value="1"/>
</dbReference>
<dbReference type="NCBIfam" id="NF001033">
    <property type="entry name" value="PRK00114.1"/>
    <property type="match status" value="1"/>
</dbReference>
<comment type="similarity">
    <text evidence="6">Belongs to the HSP33 family.</text>
</comment>
<feature type="disulfide bond" description="Redox-active" evidence="6">
    <location>
        <begin position="237"/>
        <end position="239"/>
    </location>
</feature>
<evidence type="ECO:0000256" key="6">
    <source>
        <dbReference type="HAMAP-Rule" id="MF_00117"/>
    </source>
</evidence>
<dbReference type="InterPro" id="IPR000397">
    <property type="entry name" value="Heat_shock_Hsp33"/>
</dbReference>
<comment type="subcellular location">
    <subcellularLocation>
        <location evidence="6">Cytoplasm</location>
    </subcellularLocation>
</comment>
<dbReference type="HOGENOM" id="CLU_054493_1_0_9"/>
<feature type="disulfide bond" description="Redox-active" evidence="6">
    <location>
        <begin position="270"/>
        <end position="273"/>
    </location>
</feature>
<dbReference type="eggNOG" id="COG1281">
    <property type="taxonomic scope" value="Bacteria"/>
</dbReference>
<dbReference type="CDD" id="cd00498">
    <property type="entry name" value="Hsp33"/>
    <property type="match status" value="1"/>
</dbReference>
<evidence type="ECO:0000313" key="7">
    <source>
        <dbReference type="EMBL" id="ADZ84648.1"/>
    </source>
</evidence>
<organism evidence="7 8">
    <name type="scientific">Cellulosilyticum lentocellum (strain ATCC 49066 / DSM 5427 / NCIMB 11756 / RHM5)</name>
    <name type="common">Clostridium lentocellum</name>
    <dbReference type="NCBI Taxonomy" id="642492"/>
    <lineage>
        <taxon>Bacteria</taxon>
        <taxon>Bacillati</taxon>
        <taxon>Bacillota</taxon>
        <taxon>Clostridia</taxon>
        <taxon>Lachnospirales</taxon>
        <taxon>Cellulosilyticaceae</taxon>
        <taxon>Cellulosilyticum</taxon>
    </lineage>
</organism>
<keyword evidence="1 6" id="KW-0963">Cytoplasm</keyword>
<accession>F2JLX2</accession>
<evidence type="ECO:0000256" key="4">
    <source>
        <dbReference type="ARBA" id="ARBA00023186"/>
    </source>
</evidence>
<dbReference type="InterPro" id="IPR016153">
    <property type="entry name" value="Heat_shock_Hsp33_N"/>
</dbReference>
<proteinExistence type="inferred from homology"/>
<evidence type="ECO:0000256" key="5">
    <source>
        <dbReference type="ARBA" id="ARBA00023284"/>
    </source>
</evidence>
<dbReference type="PIRSF" id="PIRSF005261">
    <property type="entry name" value="Heat_shock_Hsp33"/>
    <property type="match status" value="1"/>
</dbReference>
<dbReference type="PANTHER" id="PTHR30111:SF1">
    <property type="entry name" value="33 KDA CHAPERONIN"/>
    <property type="match status" value="1"/>
</dbReference>
<dbReference type="GO" id="GO:0042026">
    <property type="term" value="P:protein refolding"/>
    <property type="evidence" value="ECO:0007669"/>
    <property type="project" value="TreeGrafter"/>
</dbReference>